<dbReference type="InterPro" id="IPR050213">
    <property type="entry name" value="GST_superfamily"/>
</dbReference>
<keyword evidence="2" id="KW-0808">Transferase</keyword>
<dbReference type="InterPro" id="IPR004046">
    <property type="entry name" value="GST_C"/>
</dbReference>
<evidence type="ECO:0000256" key="3">
    <source>
        <dbReference type="ARBA" id="ARBA00038317"/>
    </source>
</evidence>
<dbReference type="PANTHER" id="PTHR11571:SF224">
    <property type="entry name" value="HEMATOPOIETIC PROSTAGLANDIN D SYNTHASE"/>
    <property type="match status" value="1"/>
</dbReference>
<dbReference type="CDD" id="cd03039">
    <property type="entry name" value="GST_N_Sigma_like"/>
    <property type="match status" value="1"/>
</dbReference>
<organism evidence="9 10">
    <name type="scientific">Meloidogyne incognita</name>
    <name type="common">Southern root-knot nematode worm</name>
    <name type="synonym">Oxyuris incognita</name>
    <dbReference type="NCBI Taxonomy" id="6306"/>
    <lineage>
        <taxon>Eukaryota</taxon>
        <taxon>Metazoa</taxon>
        <taxon>Ecdysozoa</taxon>
        <taxon>Nematoda</taxon>
        <taxon>Chromadorea</taxon>
        <taxon>Rhabditida</taxon>
        <taxon>Tylenchina</taxon>
        <taxon>Tylenchomorpha</taxon>
        <taxon>Tylenchoidea</taxon>
        <taxon>Meloidogynidae</taxon>
        <taxon>Meloidogyninae</taxon>
        <taxon>Meloidogyne</taxon>
        <taxon>Meloidogyne incognita group</taxon>
    </lineage>
</organism>
<dbReference type="InterPro" id="IPR010987">
    <property type="entry name" value="Glutathione-S-Trfase_C-like"/>
</dbReference>
<dbReference type="InterPro" id="IPR036282">
    <property type="entry name" value="Glutathione-S-Trfase_C_sf"/>
</dbReference>
<evidence type="ECO:0000313" key="9">
    <source>
        <dbReference type="Proteomes" id="UP000887563"/>
    </source>
</evidence>
<feature type="compositionally biased region" description="Pro residues" evidence="6">
    <location>
        <begin position="215"/>
        <end position="246"/>
    </location>
</feature>
<dbReference type="SUPFAM" id="SSF47616">
    <property type="entry name" value="GST C-terminal domain-like"/>
    <property type="match status" value="1"/>
</dbReference>
<dbReference type="Pfam" id="PF02798">
    <property type="entry name" value="GST_N"/>
    <property type="match status" value="1"/>
</dbReference>
<dbReference type="PROSITE" id="PS50405">
    <property type="entry name" value="GST_CTER"/>
    <property type="match status" value="1"/>
</dbReference>
<keyword evidence="9" id="KW-1185">Reference proteome</keyword>
<dbReference type="Gene3D" id="1.20.1050.10">
    <property type="match status" value="1"/>
</dbReference>
<dbReference type="EC" id="2.5.1.18" evidence="1"/>
<dbReference type="Gene3D" id="3.40.30.10">
    <property type="entry name" value="Glutaredoxin"/>
    <property type="match status" value="1"/>
</dbReference>
<dbReference type="GO" id="GO:0005737">
    <property type="term" value="C:cytoplasm"/>
    <property type="evidence" value="ECO:0007669"/>
    <property type="project" value="UniProtKB-ARBA"/>
</dbReference>
<accession>A0A914MFP7</accession>
<feature type="domain" description="GST N-terminal" evidence="7">
    <location>
        <begin position="262"/>
        <end position="339"/>
    </location>
</feature>
<feature type="compositionally biased region" description="Low complexity" evidence="6">
    <location>
        <begin position="168"/>
        <end position="200"/>
    </location>
</feature>
<dbReference type="InterPro" id="IPR036249">
    <property type="entry name" value="Thioredoxin-like_sf"/>
</dbReference>
<evidence type="ECO:0000256" key="5">
    <source>
        <dbReference type="ARBA" id="ARBA00078118"/>
    </source>
</evidence>
<feature type="compositionally biased region" description="Acidic residues" evidence="6">
    <location>
        <begin position="55"/>
        <end position="79"/>
    </location>
</feature>
<evidence type="ECO:0000259" key="7">
    <source>
        <dbReference type="PROSITE" id="PS50404"/>
    </source>
</evidence>
<evidence type="ECO:0000256" key="2">
    <source>
        <dbReference type="ARBA" id="ARBA00022679"/>
    </source>
</evidence>
<protein>
    <recommendedName>
        <fullName evidence="1">glutathione transferase</fullName>
        <ecNumber evidence="1">2.5.1.18</ecNumber>
    </recommendedName>
    <alternativeName>
        <fullName evidence="5">GST class-sigma</fullName>
    </alternativeName>
</protein>
<dbReference type="AlphaFoldDB" id="A0A914MFP7"/>
<dbReference type="Pfam" id="PF14497">
    <property type="entry name" value="GST_C_3"/>
    <property type="match status" value="1"/>
</dbReference>
<dbReference type="SFLD" id="SFLDS00019">
    <property type="entry name" value="Glutathione_Transferase_(cytos"/>
    <property type="match status" value="1"/>
</dbReference>
<evidence type="ECO:0000256" key="4">
    <source>
        <dbReference type="ARBA" id="ARBA00047960"/>
    </source>
</evidence>
<dbReference type="SUPFAM" id="SSF52833">
    <property type="entry name" value="Thioredoxin-like"/>
    <property type="match status" value="1"/>
</dbReference>
<evidence type="ECO:0000313" key="10">
    <source>
        <dbReference type="WBParaSite" id="Minc3s01667g25468"/>
    </source>
</evidence>
<feature type="domain" description="GST C-terminal" evidence="8">
    <location>
        <begin position="341"/>
        <end position="466"/>
    </location>
</feature>
<evidence type="ECO:0000259" key="8">
    <source>
        <dbReference type="PROSITE" id="PS50405"/>
    </source>
</evidence>
<proteinExistence type="inferred from homology"/>
<dbReference type="GO" id="GO:0006749">
    <property type="term" value="P:glutathione metabolic process"/>
    <property type="evidence" value="ECO:0007669"/>
    <property type="project" value="TreeGrafter"/>
</dbReference>
<dbReference type="InterPro" id="IPR004045">
    <property type="entry name" value="Glutathione_S-Trfase_N"/>
</dbReference>
<dbReference type="GO" id="GO:0004602">
    <property type="term" value="F:glutathione peroxidase activity"/>
    <property type="evidence" value="ECO:0007669"/>
    <property type="project" value="UniProtKB-ARBA"/>
</dbReference>
<dbReference type="SFLD" id="SFLDG01205">
    <property type="entry name" value="AMPS.1"/>
    <property type="match status" value="1"/>
</dbReference>
<reference evidence="10" key="1">
    <citation type="submission" date="2022-11" db="UniProtKB">
        <authorList>
            <consortium name="WormBaseParasite"/>
        </authorList>
    </citation>
    <scope>IDENTIFICATION</scope>
</reference>
<comment type="catalytic activity">
    <reaction evidence="4">
        <text>RX + glutathione = an S-substituted glutathione + a halide anion + H(+)</text>
        <dbReference type="Rhea" id="RHEA:16437"/>
        <dbReference type="ChEBI" id="CHEBI:15378"/>
        <dbReference type="ChEBI" id="CHEBI:16042"/>
        <dbReference type="ChEBI" id="CHEBI:17792"/>
        <dbReference type="ChEBI" id="CHEBI:57925"/>
        <dbReference type="ChEBI" id="CHEBI:90779"/>
        <dbReference type="EC" id="2.5.1.18"/>
    </reaction>
</comment>
<dbReference type="PROSITE" id="PS50404">
    <property type="entry name" value="GST_NTER"/>
    <property type="match status" value="1"/>
</dbReference>
<evidence type="ECO:0000256" key="1">
    <source>
        <dbReference type="ARBA" id="ARBA00012452"/>
    </source>
</evidence>
<dbReference type="WBParaSite" id="Minc3s01667g25468">
    <property type="protein sequence ID" value="Minc3s01667g25468"/>
    <property type="gene ID" value="Minc3s01667g25468"/>
</dbReference>
<dbReference type="Proteomes" id="UP000887563">
    <property type="component" value="Unplaced"/>
</dbReference>
<feature type="region of interest" description="Disordered" evidence="6">
    <location>
        <begin position="43"/>
        <end position="251"/>
    </location>
</feature>
<sequence length="466" mass="52607">MTNFFFTPVPPNGFLEELPNINQQVNIHSSIKKLEIVSRLPLKEKQKNRHKRDDGIEDEEEGEEGNNLETDEAEGEEKLEEEKNEKNRGVRLIVDEIEDKSLPSSSQIKDRKTFSKKGQTVGKNENGKLVNSGNRQRVAPSIPTAEKKKVDGNSVNKSNINKNFGQQTTKSTLTMTTTKMPKTTTIIVQKPIPSSQPESKSSPKERPSSIAQVPVGPPMPPPGVIPPPQIPPQSPSPSGPQAPPQLPSIESAARPSGLYKMTNYKLIYFDARGICEPIRLLFHYAHVPFDDVRISRKQWLALKDSTVYGKVPILEVDGKPLTYCHTIARYLARQFGLSGRDNWEQAKVDEISDFHADVAMDLQPYMYVVAGFHQGDKQTLRQAIFLPNVEKHFPVYVNLLKLSGSGFFLPSGITWVDFVIAEYMTTVRHFEPQILDKYPAIIKFVRKVQTQPQIFEYITNREHQPV</sequence>
<dbReference type="GO" id="GO:0004364">
    <property type="term" value="F:glutathione transferase activity"/>
    <property type="evidence" value="ECO:0007669"/>
    <property type="project" value="UniProtKB-EC"/>
</dbReference>
<feature type="compositionally biased region" description="Polar residues" evidence="6">
    <location>
        <begin position="116"/>
        <end position="135"/>
    </location>
</feature>
<comment type="similarity">
    <text evidence="3">Belongs to the GST superfamily. Sigma family.</text>
</comment>
<feature type="compositionally biased region" description="Polar residues" evidence="6">
    <location>
        <begin position="153"/>
        <end position="167"/>
    </location>
</feature>
<name>A0A914MFP7_MELIC</name>
<dbReference type="FunFam" id="3.40.30.10:FF:000035">
    <property type="entry name" value="hematopoietic prostaglandin D synthase"/>
    <property type="match status" value="1"/>
</dbReference>
<dbReference type="SFLD" id="SFLDG00363">
    <property type="entry name" value="AMPS_(cytGST):_Alpha-__Mu-__Pi"/>
    <property type="match status" value="1"/>
</dbReference>
<dbReference type="InterPro" id="IPR040079">
    <property type="entry name" value="Glutathione_S-Trfase"/>
</dbReference>
<dbReference type="PANTHER" id="PTHR11571">
    <property type="entry name" value="GLUTATHIONE S-TRANSFERASE"/>
    <property type="match status" value="1"/>
</dbReference>
<evidence type="ECO:0000256" key="6">
    <source>
        <dbReference type="SAM" id="MobiDB-lite"/>
    </source>
</evidence>
<dbReference type="CDD" id="cd03192">
    <property type="entry name" value="GST_C_Sigma_like"/>
    <property type="match status" value="1"/>
</dbReference>
<dbReference type="FunFam" id="1.20.1050.10:FF:000031">
    <property type="entry name" value="Glutathione S-Transferase"/>
    <property type="match status" value="1"/>
</dbReference>